<evidence type="ECO:0000256" key="2">
    <source>
        <dbReference type="ARBA" id="ARBA00022741"/>
    </source>
</evidence>
<keyword evidence="2 5" id="KW-0547">Nucleotide-binding</keyword>
<gene>
    <name evidence="8" type="ORF">CCACVL1_02514</name>
</gene>
<accession>A0A1R3K801</accession>
<dbReference type="PROSITE" id="PS00108">
    <property type="entry name" value="PROTEIN_KINASE_ST"/>
    <property type="match status" value="1"/>
</dbReference>
<dbReference type="OMA" id="MENASMD"/>
<evidence type="ECO:0000256" key="6">
    <source>
        <dbReference type="RuleBase" id="RU000304"/>
    </source>
</evidence>
<dbReference type="InterPro" id="IPR011009">
    <property type="entry name" value="Kinase-like_dom_sf"/>
</dbReference>
<dbReference type="AlphaFoldDB" id="A0A1R3K801"/>
<dbReference type="Proteomes" id="UP000188268">
    <property type="component" value="Unassembled WGS sequence"/>
</dbReference>
<keyword evidence="6" id="KW-0723">Serine/threonine-protein kinase</keyword>
<dbReference type="OrthoDB" id="25592at2759"/>
<dbReference type="STRING" id="210143.A0A1R3K801"/>
<dbReference type="InterPro" id="IPR017441">
    <property type="entry name" value="Protein_kinase_ATP_BS"/>
</dbReference>
<evidence type="ECO:0000256" key="3">
    <source>
        <dbReference type="ARBA" id="ARBA00022777"/>
    </source>
</evidence>
<feature type="binding site" evidence="5">
    <location>
        <position position="45"/>
    </location>
    <ligand>
        <name>ATP</name>
        <dbReference type="ChEBI" id="CHEBI:30616"/>
    </ligand>
</feature>
<dbReference type="GO" id="GO:0004674">
    <property type="term" value="F:protein serine/threonine kinase activity"/>
    <property type="evidence" value="ECO:0007669"/>
    <property type="project" value="UniProtKB-KW"/>
</dbReference>
<dbReference type="InterPro" id="IPR000719">
    <property type="entry name" value="Prot_kinase_dom"/>
</dbReference>
<protein>
    <recommendedName>
        <fullName evidence="7">Protein kinase domain-containing protein</fullName>
    </recommendedName>
</protein>
<dbReference type="EMBL" id="AWWV01006111">
    <property type="protein sequence ID" value="OMP03184.1"/>
    <property type="molecule type" value="Genomic_DNA"/>
</dbReference>
<dbReference type="Pfam" id="PF00069">
    <property type="entry name" value="Pkinase"/>
    <property type="match status" value="1"/>
</dbReference>
<evidence type="ECO:0000313" key="9">
    <source>
        <dbReference type="Proteomes" id="UP000188268"/>
    </source>
</evidence>
<feature type="domain" description="Protein kinase" evidence="7">
    <location>
        <begin position="13"/>
        <end position="283"/>
    </location>
</feature>
<dbReference type="PANTHER" id="PTHR48011:SF51">
    <property type="entry name" value="PROTEIN KINASE SUPERFAMILY PROTEIN"/>
    <property type="match status" value="1"/>
</dbReference>
<keyword evidence="1" id="KW-0808">Transferase</keyword>
<dbReference type="SUPFAM" id="SSF56112">
    <property type="entry name" value="Protein kinase-like (PK-like)"/>
    <property type="match status" value="1"/>
</dbReference>
<keyword evidence="9" id="KW-1185">Reference proteome</keyword>
<dbReference type="Gramene" id="OMP03184">
    <property type="protein sequence ID" value="OMP03184"/>
    <property type="gene ID" value="CCACVL1_02514"/>
</dbReference>
<evidence type="ECO:0000256" key="1">
    <source>
        <dbReference type="ARBA" id="ARBA00022679"/>
    </source>
</evidence>
<evidence type="ECO:0000256" key="4">
    <source>
        <dbReference type="ARBA" id="ARBA00022840"/>
    </source>
</evidence>
<dbReference type="PROSITE" id="PS50011">
    <property type="entry name" value="PROTEIN_KINASE_DOM"/>
    <property type="match status" value="1"/>
</dbReference>
<comment type="caution">
    <text evidence="8">The sequence shown here is derived from an EMBL/GenBank/DDBJ whole genome shotgun (WGS) entry which is preliminary data.</text>
</comment>
<dbReference type="PROSITE" id="PS00107">
    <property type="entry name" value="PROTEIN_KINASE_ATP"/>
    <property type="match status" value="1"/>
</dbReference>
<dbReference type="GO" id="GO:0005524">
    <property type="term" value="F:ATP binding"/>
    <property type="evidence" value="ECO:0007669"/>
    <property type="project" value="UniProtKB-UniRule"/>
</dbReference>
<reference evidence="8 9" key="1">
    <citation type="submission" date="2013-09" db="EMBL/GenBank/DDBJ databases">
        <title>Corchorus capsularis genome sequencing.</title>
        <authorList>
            <person name="Alam M."/>
            <person name="Haque M.S."/>
            <person name="Islam M.S."/>
            <person name="Emdad E.M."/>
            <person name="Islam M.M."/>
            <person name="Ahmed B."/>
            <person name="Halim A."/>
            <person name="Hossen Q.M.M."/>
            <person name="Hossain M.Z."/>
            <person name="Ahmed R."/>
            <person name="Khan M.M."/>
            <person name="Islam R."/>
            <person name="Rashid M.M."/>
            <person name="Khan S.A."/>
            <person name="Rahman M.S."/>
            <person name="Alam M."/>
        </authorList>
    </citation>
    <scope>NUCLEOTIDE SEQUENCE [LARGE SCALE GENOMIC DNA]</scope>
    <source>
        <strain evidence="9">cv. CVL-1</strain>
        <tissue evidence="8">Whole seedling</tissue>
    </source>
</reference>
<dbReference type="InterPro" id="IPR052751">
    <property type="entry name" value="Plant_MAPKKK"/>
</dbReference>
<evidence type="ECO:0000259" key="7">
    <source>
        <dbReference type="PROSITE" id="PS50011"/>
    </source>
</evidence>
<dbReference type="PANTHER" id="PTHR48011">
    <property type="entry name" value="CCR4-NOT TRANSCRIPTIONAL COMPLEX SUBUNIT CAF120-RELATED"/>
    <property type="match status" value="1"/>
</dbReference>
<name>A0A1R3K801_COCAP</name>
<keyword evidence="4 5" id="KW-0067">ATP-binding</keyword>
<evidence type="ECO:0000313" key="8">
    <source>
        <dbReference type="EMBL" id="OMP03184.1"/>
    </source>
</evidence>
<keyword evidence="3" id="KW-0418">Kinase</keyword>
<dbReference type="GO" id="GO:0007165">
    <property type="term" value="P:signal transduction"/>
    <property type="evidence" value="ECO:0007669"/>
    <property type="project" value="TreeGrafter"/>
</dbReference>
<evidence type="ECO:0000256" key="5">
    <source>
        <dbReference type="PROSITE-ProRule" id="PRU10141"/>
    </source>
</evidence>
<organism evidence="8 9">
    <name type="scientific">Corchorus capsularis</name>
    <name type="common">Jute</name>
    <dbReference type="NCBI Taxonomy" id="210143"/>
    <lineage>
        <taxon>Eukaryota</taxon>
        <taxon>Viridiplantae</taxon>
        <taxon>Streptophyta</taxon>
        <taxon>Embryophyta</taxon>
        <taxon>Tracheophyta</taxon>
        <taxon>Spermatophyta</taxon>
        <taxon>Magnoliopsida</taxon>
        <taxon>eudicotyledons</taxon>
        <taxon>Gunneridae</taxon>
        <taxon>Pentapetalae</taxon>
        <taxon>rosids</taxon>
        <taxon>malvids</taxon>
        <taxon>Malvales</taxon>
        <taxon>Malvaceae</taxon>
        <taxon>Grewioideae</taxon>
        <taxon>Apeibeae</taxon>
        <taxon>Corchorus</taxon>
    </lineage>
</organism>
<comment type="similarity">
    <text evidence="6">Belongs to the protein kinase superfamily.</text>
</comment>
<proteinExistence type="inferred from homology"/>
<dbReference type="InterPro" id="IPR008271">
    <property type="entry name" value="Ser/Thr_kinase_AS"/>
</dbReference>
<dbReference type="Gene3D" id="1.10.510.10">
    <property type="entry name" value="Transferase(Phosphotransferase) domain 1"/>
    <property type="match status" value="1"/>
</dbReference>
<sequence>MENASMDGLRMGWMKVKTLGKGSYGVVHLVKPTNPSFDHQLYAFKTCLYRDSSSLQKELEILSRFRGCPNIVQCYGDMLGFNKGLRVYNLVMEYAPGGNLLDLIKKYGGKIPERDATCYARMLVEGLRNIHMQGYVHCDFKPDNILVYPPASSGFTMSTLKIADFGLARQQGEIIDVPMVEPWHPRFPGTPIYMPPEGIDAEEVNAPLDIWSLGCALLVMLTGKFPWNYKDSIDLASQLSMWGNSPTIPENISIEGKDFLSKCFARNPKERWTAEMLLGHPFLLPDHLIHCCRNAPLFGELPSTLCT</sequence>